<dbReference type="InterPro" id="IPR016163">
    <property type="entry name" value="Ald_DH_C"/>
</dbReference>
<dbReference type="InterPro" id="IPR034789">
    <property type="entry name" value="AAD_C"/>
</dbReference>
<dbReference type="FunFam" id="1.20.1090.10:FF:000001">
    <property type="entry name" value="Aldehyde-alcohol dehydrogenase"/>
    <property type="match status" value="1"/>
</dbReference>
<dbReference type="Proteomes" id="UP000012042">
    <property type="component" value="Chromosome"/>
</dbReference>
<dbReference type="SMR" id="M5AAG2"/>
<evidence type="ECO:0000259" key="11">
    <source>
        <dbReference type="Pfam" id="PF25137"/>
    </source>
</evidence>
<dbReference type="GO" id="GO:0004022">
    <property type="term" value="F:alcohol dehydrogenase (NAD+) activity"/>
    <property type="evidence" value="ECO:0007669"/>
    <property type="project" value="UniProtKB-UniRule"/>
</dbReference>
<dbReference type="KEGG" id="lbk:LVISKB_0118"/>
<dbReference type="EMBL" id="AP012167">
    <property type="protein sequence ID" value="BAN05753.1"/>
    <property type="molecule type" value="Genomic_DNA"/>
</dbReference>
<evidence type="ECO:0000256" key="1">
    <source>
        <dbReference type="ARBA" id="ARBA00001954"/>
    </source>
</evidence>
<evidence type="ECO:0000256" key="2">
    <source>
        <dbReference type="ARBA" id="ARBA00023002"/>
    </source>
</evidence>
<evidence type="ECO:0000259" key="9">
    <source>
        <dbReference type="Pfam" id="PF00171"/>
    </source>
</evidence>
<accession>M5AAG2</accession>
<dbReference type="NCBIfam" id="NF010378">
    <property type="entry name" value="PRK13805.1"/>
    <property type="match status" value="1"/>
</dbReference>
<dbReference type="GO" id="GO:0008774">
    <property type="term" value="F:acetaldehyde dehydrogenase (acetylating) activity"/>
    <property type="evidence" value="ECO:0007669"/>
    <property type="project" value="UniProtKB-UniRule"/>
</dbReference>
<name>M5AAG2_LEVBR</name>
<dbReference type="InterPro" id="IPR016162">
    <property type="entry name" value="Ald_DH_N"/>
</dbReference>
<dbReference type="PROSITE" id="PS00913">
    <property type="entry name" value="ADH_IRON_1"/>
    <property type="match status" value="1"/>
</dbReference>
<dbReference type="Pfam" id="PF00171">
    <property type="entry name" value="Aldedh"/>
    <property type="match status" value="1"/>
</dbReference>
<evidence type="ECO:0000256" key="7">
    <source>
        <dbReference type="ARBA" id="ARBA00035645"/>
    </source>
</evidence>
<comment type="cofactor">
    <cofactor evidence="1">
        <name>Fe(2+)</name>
        <dbReference type="ChEBI" id="CHEBI:29033"/>
    </cofactor>
</comment>
<evidence type="ECO:0000256" key="5">
    <source>
        <dbReference type="ARBA" id="ARBA00023268"/>
    </source>
</evidence>
<evidence type="ECO:0000256" key="3">
    <source>
        <dbReference type="ARBA" id="ARBA00023004"/>
    </source>
</evidence>
<organism evidence="12 13">
    <name type="scientific">Levilactobacillus brevis KB290</name>
    <dbReference type="NCBI Taxonomy" id="1001583"/>
    <lineage>
        <taxon>Bacteria</taxon>
        <taxon>Bacillati</taxon>
        <taxon>Bacillota</taxon>
        <taxon>Bacilli</taxon>
        <taxon>Lactobacillales</taxon>
        <taxon>Lactobacillaceae</taxon>
        <taxon>Levilactobacillus</taxon>
    </lineage>
</organism>
<sequence>MIYLVKKLTRMFSKSGGIMMLKDVKENSKSKSKESAETVDQMIDRLTAKAHDALCAMDDFTQEQVDHIVHQMSIAALDQHMVLAKAAFKETGRGVMEDKAVKNMYASEEIWHSIKHDKTVGIIKDDHERQLITVAEPLGILAGVTPVTNPTSTTIFKSLIAVKTRNPIIFAFHPQAQQSSVMAAKVVRDAAIAAGAPEGVIQWIETPSLEATTALMNHPMVASVLATGGPGMVKAAYSTGKPALGVGPGNGPAYIEKTANIKRAVYDIVLSKTFDNGMVCASENSAVIDHEIYDDVKKEMQDRGVFFIKKSDEKALADTMFKPEGGVKGPIPGMSAQKIADLAGIKVPAGTKVLAAEITGVGPKFPLSQEKLCPMISVYKATSQENAFKLCDDLLHFGGLGHTASLHTMDDALATKFGIAMKASRVLINTPSAIGGIGNLYNEMVPSLTLGTGSWGKNSVSHNVSSFDLLNIKTIAKRRNNMQWIKLPRVYFEKTSVRYLDDMPGIKRVFLVTDPAMVELGYIDTVLNELKRQPNGIEYSLFSDVEPDPTTDTVNRGVAQMRMFKPDTIVALGGGSAMDAAKNMWLFYEDPEASFFGAKQKFLDIRKRAYKFNKPHKAQFVAIPTTSGTGSEVTPFAVITDSKTHVKYPLADYALTPDVAIVDSQFIETVPKKTVAYSGLDVLTHAIESYVSNMASDYTRPWSLQAIKLVMDNLTNSYNGDITAREEMHNASTLAGMAFANAFLGIDHSIAHKLGGEFGLPHGLAIAITLPHVIRYNFKEPTKLSMWPKYDHFKADEDYAQIARYLGLPGTTNEELKEALVKKIIDLAHSVDVTLSLKANGVDKAHFDQAVDKLAELAFEDQCTTANPREPLVSELKQIMLDEYDGKNVEK</sequence>
<dbReference type="PROSITE" id="PS00060">
    <property type="entry name" value="ADH_IRON_2"/>
    <property type="match status" value="1"/>
</dbReference>
<dbReference type="Gene3D" id="3.40.605.10">
    <property type="entry name" value="Aldehyde Dehydrogenase, Chain A, domain 1"/>
    <property type="match status" value="1"/>
</dbReference>
<keyword evidence="4" id="KW-0520">NAD</keyword>
<gene>
    <name evidence="12" type="ORF">LVISKB_0118</name>
</gene>
<keyword evidence="3" id="KW-0408">Iron</keyword>
<reference evidence="12 13" key="1">
    <citation type="journal article" date="2013" name="PLoS ONE">
        <title>Genomic Analysis by Deep Sequencing of the Probiotic Lactobacillus brevis KB290 Harboring Nine Plasmids Reveals Genomic Stability.</title>
        <authorList>
            <person name="Fukao M."/>
            <person name="Oshima K."/>
            <person name="Morita H."/>
            <person name="Toh H."/>
            <person name="Suda W."/>
            <person name="Kim S.W."/>
            <person name="Suzuki S."/>
            <person name="Yakabe T."/>
            <person name="Hattori M."/>
            <person name="Yajima N."/>
        </authorList>
    </citation>
    <scope>NUCLEOTIDE SEQUENCE [LARGE SCALE GENOMIC DNA]</scope>
    <source>
        <strain evidence="12 13">KB290</strain>
    </source>
</reference>
<evidence type="ECO:0000256" key="4">
    <source>
        <dbReference type="ARBA" id="ARBA00023027"/>
    </source>
</evidence>
<dbReference type="InterPro" id="IPR012079">
    <property type="entry name" value="Bifunc_Ald-ADH"/>
</dbReference>
<dbReference type="InterPro" id="IPR015590">
    <property type="entry name" value="Aldehyde_DH_dom"/>
</dbReference>
<dbReference type="Gene3D" id="3.40.309.10">
    <property type="entry name" value="Aldehyde Dehydrogenase, Chain A, domain 2"/>
    <property type="match status" value="1"/>
</dbReference>
<dbReference type="PATRIC" id="fig|1001583.3.peg.113"/>
<dbReference type="CDD" id="cd08178">
    <property type="entry name" value="AAD_C"/>
    <property type="match status" value="1"/>
</dbReference>
<dbReference type="PANTHER" id="PTHR11496">
    <property type="entry name" value="ALCOHOL DEHYDROGENASE"/>
    <property type="match status" value="1"/>
</dbReference>
<dbReference type="Gene3D" id="1.20.1090.10">
    <property type="entry name" value="Dehydroquinate synthase-like - alpha domain"/>
    <property type="match status" value="1"/>
</dbReference>
<protein>
    <recommendedName>
        <fullName evidence="8">Aldehyde-alcohol dehydrogenase</fullName>
    </recommendedName>
</protein>
<dbReference type="InterPro" id="IPR039697">
    <property type="entry name" value="Alcohol_dehydrogenase_Fe"/>
</dbReference>
<evidence type="ECO:0000313" key="13">
    <source>
        <dbReference type="Proteomes" id="UP000012042"/>
    </source>
</evidence>
<feature type="domain" description="Alcohol dehydrogenase iron-type/glycerol dehydrogenase GldA" evidence="10">
    <location>
        <begin position="489"/>
        <end position="663"/>
    </location>
</feature>
<comment type="similarity">
    <text evidence="6 8">In the N-terminal section; belongs to the aldehyde dehydrogenase family.</text>
</comment>
<dbReference type="CDD" id="cd07122">
    <property type="entry name" value="ALDH_F20_ACDH"/>
    <property type="match status" value="1"/>
</dbReference>
<dbReference type="InterPro" id="IPR001670">
    <property type="entry name" value="ADH_Fe/GldA"/>
</dbReference>
<dbReference type="PANTHER" id="PTHR11496:SF83">
    <property type="entry name" value="HYDROXYACID-OXOACID TRANSHYDROGENASE, MITOCHONDRIAL"/>
    <property type="match status" value="1"/>
</dbReference>
<evidence type="ECO:0000256" key="8">
    <source>
        <dbReference type="PIRNR" id="PIRNR000111"/>
    </source>
</evidence>
<dbReference type="PIRSF" id="PIRSF000111">
    <property type="entry name" value="ALDH_ADH"/>
    <property type="match status" value="1"/>
</dbReference>
<evidence type="ECO:0000256" key="6">
    <source>
        <dbReference type="ARBA" id="ARBA00035641"/>
    </source>
</evidence>
<dbReference type="InterPro" id="IPR016161">
    <property type="entry name" value="Ald_DH/histidinol_DH"/>
</dbReference>
<evidence type="ECO:0000259" key="10">
    <source>
        <dbReference type="Pfam" id="PF00465"/>
    </source>
</evidence>
<dbReference type="GO" id="GO:0015976">
    <property type="term" value="P:carbon utilization"/>
    <property type="evidence" value="ECO:0007669"/>
    <property type="project" value="InterPro"/>
</dbReference>
<dbReference type="SUPFAM" id="SSF56796">
    <property type="entry name" value="Dehydroquinate synthase-like"/>
    <property type="match status" value="1"/>
</dbReference>
<dbReference type="FunFam" id="3.40.50.1970:FF:000002">
    <property type="entry name" value="Aldehyde-alcohol dehydrogenase"/>
    <property type="match status" value="1"/>
</dbReference>
<keyword evidence="2 8" id="KW-0560">Oxidoreductase</keyword>
<feature type="domain" description="Fe-containing alcohol dehydrogenase-like C-terminal" evidence="11">
    <location>
        <begin position="676"/>
        <end position="881"/>
    </location>
</feature>
<dbReference type="SUPFAM" id="SSF53720">
    <property type="entry name" value="ALDH-like"/>
    <property type="match status" value="1"/>
</dbReference>
<dbReference type="Pfam" id="PF25137">
    <property type="entry name" value="ADH_Fe_C"/>
    <property type="match status" value="1"/>
</dbReference>
<proteinExistence type="inferred from homology"/>
<dbReference type="GO" id="GO:0006066">
    <property type="term" value="P:alcohol metabolic process"/>
    <property type="evidence" value="ECO:0007669"/>
    <property type="project" value="InterPro"/>
</dbReference>
<dbReference type="GO" id="GO:0046872">
    <property type="term" value="F:metal ion binding"/>
    <property type="evidence" value="ECO:0007669"/>
    <property type="project" value="InterPro"/>
</dbReference>
<keyword evidence="5" id="KW-0511">Multifunctional enzyme</keyword>
<dbReference type="HOGENOM" id="CLU_007207_1_0_9"/>
<dbReference type="AlphaFoldDB" id="M5AAG2"/>
<comment type="similarity">
    <text evidence="7 8">In the C-terminal section; belongs to the iron-containing alcohol dehydrogenase family.</text>
</comment>
<dbReference type="InterPro" id="IPR018211">
    <property type="entry name" value="ADH_Fe_CS"/>
</dbReference>
<feature type="domain" description="Aldehyde dehydrogenase" evidence="9">
    <location>
        <begin position="39"/>
        <end position="303"/>
    </location>
</feature>
<dbReference type="InterPro" id="IPR056798">
    <property type="entry name" value="ADH_Fe_C"/>
</dbReference>
<evidence type="ECO:0000313" key="12">
    <source>
        <dbReference type="EMBL" id="BAN05753.1"/>
    </source>
</evidence>
<dbReference type="Pfam" id="PF00465">
    <property type="entry name" value="Fe-ADH"/>
    <property type="match status" value="1"/>
</dbReference>
<dbReference type="Gene3D" id="3.40.50.1970">
    <property type="match status" value="1"/>
</dbReference>